<accession>A0A448YN23</accession>
<dbReference type="OrthoDB" id="274683at2759"/>
<dbReference type="NCBIfam" id="TIGR03625">
    <property type="entry name" value="L3_bact"/>
    <property type="match status" value="1"/>
</dbReference>
<evidence type="ECO:0000313" key="9">
    <source>
        <dbReference type="EMBL" id="VEU22310.1"/>
    </source>
</evidence>
<organism evidence="9 10">
    <name type="scientific">Brettanomyces naardenensis</name>
    <name type="common">Yeast</name>
    <dbReference type="NCBI Taxonomy" id="13370"/>
    <lineage>
        <taxon>Eukaryota</taxon>
        <taxon>Fungi</taxon>
        <taxon>Dikarya</taxon>
        <taxon>Ascomycota</taxon>
        <taxon>Saccharomycotina</taxon>
        <taxon>Pichiomycetes</taxon>
        <taxon>Pichiales</taxon>
        <taxon>Pichiaceae</taxon>
        <taxon>Brettanomyces</taxon>
    </lineage>
</organism>
<dbReference type="HAMAP" id="MF_01325_B">
    <property type="entry name" value="Ribosomal_uL3_B"/>
    <property type="match status" value="1"/>
</dbReference>
<reference evidence="9 10" key="1">
    <citation type="submission" date="2018-12" db="EMBL/GenBank/DDBJ databases">
        <authorList>
            <person name="Tiukova I."/>
            <person name="Dainat J."/>
        </authorList>
    </citation>
    <scope>NUCLEOTIDE SEQUENCE [LARGE SCALE GENOMIC DNA]</scope>
</reference>
<sequence>MSSRTLLPIICRRFNSSLRVSGFSKGQLVSPGAVPYVETKDTLKQKSAEARRLRKRLLERPGIIGIKRGMTCFYDNQGHRFPATVVEIDQCEVLYNKTLEKHGYYAVQVGAGHRKPENETKPMLGHFRNAKVSPKANICEFEVRDKTGLVAPGTELKADRFKVGQMVDVISHSKGKGFAGVMKRWGFHGGPATHGASLSHRLAGSTGQNTTPARVFPGKKMAGHMGNREHTLFNLEVLDANGEKGYLLLKGSVSGSNGSYLKIRDGLKGNGRHIIAIPSGSE</sequence>
<evidence type="ECO:0000256" key="2">
    <source>
        <dbReference type="ARBA" id="ARBA00006540"/>
    </source>
</evidence>
<dbReference type="FunCoup" id="A0A448YN23">
    <property type="interactions" value="884"/>
</dbReference>
<dbReference type="Pfam" id="PF00297">
    <property type="entry name" value="Ribosomal_L3"/>
    <property type="match status" value="1"/>
</dbReference>
<dbReference type="InterPro" id="IPR000597">
    <property type="entry name" value="Ribosomal_uL3"/>
</dbReference>
<evidence type="ECO:0000313" key="10">
    <source>
        <dbReference type="Proteomes" id="UP000290900"/>
    </source>
</evidence>
<keyword evidence="6 8" id="KW-0687">Ribonucleoprotein</keyword>
<dbReference type="GO" id="GO:0005762">
    <property type="term" value="C:mitochondrial large ribosomal subunit"/>
    <property type="evidence" value="ECO:0007669"/>
    <property type="project" value="TreeGrafter"/>
</dbReference>
<comment type="similarity">
    <text evidence="2 8">Belongs to the universal ribosomal protein uL3 family.</text>
</comment>
<proteinExistence type="inferred from homology"/>
<dbReference type="InterPro" id="IPR019926">
    <property type="entry name" value="Ribosomal_uL3_CS"/>
</dbReference>
<evidence type="ECO:0000256" key="7">
    <source>
        <dbReference type="ARBA" id="ARBA00035209"/>
    </source>
</evidence>
<keyword evidence="3" id="KW-0809">Transit peptide</keyword>
<evidence type="ECO:0000256" key="1">
    <source>
        <dbReference type="ARBA" id="ARBA00004173"/>
    </source>
</evidence>
<dbReference type="PANTHER" id="PTHR11229">
    <property type="entry name" value="50S RIBOSOMAL PROTEIN L3"/>
    <property type="match status" value="1"/>
</dbReference>
<name>A0A448YN23_BRENA</name>
<dbReference type="PANTHER" id="PTHR11229:SF8">
    <property type="entry name" value="LARGE RIBOSOMAL SUBUNIT PROTEIN UL3M"/>
    <property type="match status" value="1"/>
</dbReference>
<gene>
    <name evidence="9" type="ORF">BRENAR_LOCUS3041</name>
</gene>
<evidence type="ECO:0000256" key="4">
    <source>
        <dbReference type="ARBA" id="ARBA00022980"/>
    </source>
</evidence>
<dbReference type="PROSITE" id="PS00474">
    <property type="entry name" value="RIBOSOMAL_L3"/>
    <property type="match status" value="1"/>
</dbReference>
<protein>
    <recommendedName>
        <fullName evidence="7">Large ribosomal subunit protein uL3m</fullName>
    </recommendedName>
</protein>
<dbReference type="AlphaFoldDB" id="A0A448YN23"/>
<dbReference type="InterPro" id="IPR009000">
    <property type="entry name" value="Transl_B-barrel_sf"/>
</dbReference>
<evidence type="ECO:0000256" key="3">
    <source>
        <dbReference type="ARBA" id="ARBA00022946"/>
    </source>
</evidence>
<keyword evidence="5" id="KW-0496">Mitochondrion</keyword>
<evidence type="ECO:0000256" key="5">
    <source>
        <dbReference type="ARBA" id="ARBA00023128"/>
    </source>
</evidence>
<dbReference type="InterPro" id="IPR019927">
    <property type="entry name" value="Ribosomal_uL3_bac/org-type"/>
</dbReference>
<dbReference type="Gene3D" id="2.40.30.10">
    <property type="entry name" value="Translation factors"/>
    <property type="match status" value="2"/>
</dbReference>
<dbReference type="GO" id="GO:0006412">
    <property type="term" value="P:translation"/>
    <property type="evidence" value="ECO:0007669"/>
    <property type="project" value="InterPro"/>
</dbReference>
<dbReference type="FunFam" id="2.40.30.10:FF:000004">
    <property type="entry name" value="50S ribosomal protein L3"/>
    <property type="match status" value="1"/>
</dbReference>
<dbReference type="GO" id="GO:0003735">
    <property type="term" value="F:structural constituent of ribosome"/>
    <property type="evidence" value="ECO:0007669"/>
    <property type="project" value="InterPro"/>
</dbReference>
<dbReference type="InParanoid" id="A0A448YN23"/>
<comment type="subcellular location">
    <subcellularLocation>
        <location evidence="1">Mitochondrion</location>
    </subcellularLocation>
</comment>
<keyword evidence="10" id="KW-1185">Reference proteome</keyword>
<dbReference type="SUPFAM" id="SSF50447">
    <property type="entry name" value="Translation proteins"/>
    <property type="match status" value="1"/>
</dbReference>
<dbReference type="EMBL" id="CAACVR010000023">
    <property type="protein sequence ID" value="VEU22310.1"/>
    <property type="molecule type" value="Genomic_DNA"/>
</dbReference>
<evidence type="ECO:0000256" key="8">
    <source>
        <dbReference type="RuleBase" id="RU003905"/>
    </source>
</evidence>
<evidence type="ECO:0000256" key="6">
    <source>
        <dbReference type="ARBA" id="ARBA00023274"/>
    </source>
</evidence>
<dbReference type="STRING" id="13370.A0A448YN23"/>
<keyword evidence="4 8" id="KW-0689">Ribosomal protein</keyword>
<dbReference type="Proteomes" id="UP000290900">
    <property type="component" value="Unassembled WGS sequence"/>
</dbReference>